<accession>A0ABZ2E5U4</accession>
<dbReference type="Proteomes" id="UP001318120">
    <property type="component" value="Chromosome"/>
</dbReference>
<reference evidence="1 2" key="1">
    <citation type="journal article" date="2017" name="Genome Biol. Evol.">
        <title>Comparative Genomic Analysis Identifies a Campylobacter Clade Deficient in Selenium Metabolism.</title>
        <authorList>
            <person name="Miller W.G."/>
            <person name="Yee E."/>
            <person name="Lopes B.S."/>
            <person name="Chapman M.H."/>
            <person name="Huynh S."/>
            <person name="Bono J.L."/>
            <person name="Parker C.T."/>
            <person name="Strachan N.J.C."/>
            <person name="Forbes K.J."/>
        </authorList>
    </citation>
    <scope>NUCLEOTIDE SEQUENCE [LARGE SCALE GENOMIC DNA]</scope>
    <source>
        <strain evidence="1 2">RM9261</strain>
    </source>
</reference>
<evidence type="ECO:0000313" key="1">
    <source>
        <dbReference type="EMBL" id="WWC41067.1"/>
    </source>
</evidence>
<evidence type="ECO:0000313" key="2">
    <source>
        <dbReference type="Proteomes" id="UP001318120"/>
    </source>
</evidence>
<dbReference type="EMBL" id="CP144916">
    <property type="protein sequence ID" value="WWC41067.1"/>
    <property type="molecule type" value="Genomic_DNA"/>
</dbReference>
<gene>
    <name evidence="1" type="ORF">CVIC9261_04965</name>
</gene>
<dbReference type="CDD" id="cd11586">
    <property type="entry name" value="VbhA_like"/>
    <property type="match status" value="1"/>
</dbReference>
<name>A0ABZ2E5U4_9BACT</name>
<dbReference type="InterPro" id="IPR033788">
    <property type="entry name" value="VbhA-like"/>
</dbReference>
<sequence>MNKYPEVYSLKESLAILDKYKDDLTKEQYEAIRSNIGSFAIEGMFLNQRNIIDNIKILKGEMTADEIIAEYKKEWGVSDLNNSDLEQNSKIENL</sequence>
<organism evidence="1 2">
    <name type="scientific">Campylobacter vicugnae</name>
    <dbReference type="NCBI Taxonomy" id="1660076"/>
    <lineage>
        <taxon>Bacteria</taxon>
        <taxon>Pseudomonadati</taxon>
        <taxon>Campylobacterota</taxon>
        <taxon>Epsilonproteobacteria</taxon>
        <taxon>Campylobacterales</taxon>
        <taxon>Campylobacteraceae</taxon>
        <taxon>Campylobacter</taxon>
    </lineage>
</organism>
<dbReference type="RefSeq" id="WP_086302724.1">
    <property type="nucleotide sequence ID" value="NZ_CP018793.1"/>
</dbReference>
<keyword evidence="2" id="KW-1185">Reference proteome</keyword>
<proteinExistence type="predicted"/>
<protein>
    <submittedName>
        <fullName evidence="1">Antitoxin VbhA family protein</fullName>
    </submittedName>
</protein>
<dbReference type="GeneID" id="93113437"/>